<accession>A0A8S3GH77</accession>
<evidence type="ECO:0000313" key="1">
    <source>
        <dbReference type="EMBL" id="CAF5163730.1"/>
    </source>
</evidence>
<gene>
    <name evidence="1" type="ORF">BYL167_LOCUS75342</name>
</gene>
<evidence type="ECO:0000313" key="2">
    <source>
        <dbReference type="Proteomes" id="UP000681967"/>
    </source>
</evidence>
<dbReference type="Proteomes" id="UP000681967">
    <property type="component" value="Unassembled WGS sequence"/>
</dbReference>
<proteinExistence type="predicted"/>
<sequence>IKATSAYKTCAARFSNWTFILDEAIKDMIAALESFQSSTHIVQNDKIVYVEGESIVENVVRGYDTVWTYYQEKQNGNISQSSLEENVGILVNCGTFSYGEMPHEFAYITGVTGTLRTLVKTETDILKYVYNVQKNTFMPSVFGKSNRTYNPSNDVQVMS</sequence>
<name>A0A8S3GH77_9BILA</name>
<feature type="non-terminal residue" evidence="1">
    <location>
        <position position="159"/>
    </location>
</feature>
<organism evidence="1 2">
    <name type="scientific">Rotaria magnacalcarata</name>
    <dbReference type="NCBI Taxonomy" id="392030"/>
    <lineage>
        <taxon>Eukaryota</taxon>
        <taxon>Metazoa</taxon>
        <taxon>Spiralia</taxon>
        <taxon>Gnathifera</taxon>
        <taxon>Rotifera</taxon>
        <taxon>Eurotatoria</taxon>
        <taxon>Bdelloidea</taxon>
        <taxon>Philodinida</taxon>
        <taxon>Philodinidae</taxon>
        <taxon>Rotaria</taxon>
    </lineage>
</organism>
<reference evidence="1" key="1">
    <citation type="submission" date="2021-02" db="EMBL/GenBank/DDBJ databases">
        <authorList>
            <person name="Nowell W R."/>
        </authorList>
    </citation>
    <scope>NUCLEOTIDE SEQUENCE</scope>
</reference>
<dbReference type="AlphaFoldDB" id="A0A8S3GH77"/>
<dbReference type="EMBL" id="CAJOBH010269592">
    <property type="protein sequence ID" value="CAF5163730.1"/>
    <property type="molecule type" value="Genomic_DNA"/>
</dbReference>
<protein>
    <submittedName>
        <fullName evidence="1">Uncharacterized protein</fullName>
    </submittedName>
</protein>
<feature type="non-terminal residue" evidence="1">
    <location>
        <position position="1"/>
    </location>
</feature>
<comment type="caution">
    <text evidence="1">The sequence shown here is derived from an EMBL/GenBank/DDBJ whole genome shotgun (WGS) entry which is preliminary data.</text>
</comment>